<reference evidence="1" key="1">
    <citation type="submission" date="2022-01" db="EMBL/GenBank/DDBJ databases">
        <authorList>
            <person name="Braso-Vives M."/>
        </authorList>
    </citation>
    <scope>NUCLEOTIDE SEQUENCE</scope>
</reference>
<dbReference type="AlphaFoldDB" id="A0A8J9W5Z7"/>
<accession>A0A8J9W5Z7</accession>
<name>A0A8J9W5Z7_BRALA</name>
<organism evidence="1 2">
    <name type="scientific">Branchiostoma lanceolatum</name>
    <name type="common">Common lancelet</name>
    <name type="synonym">Amphioxus lanceolatum</name>
    <dbReference type="NCBI Taxonomy" id="7740"/>
    <lineage>
        <taxon>Eukaryota</taxon>
        <taxon>Metazoa</taxon>
        <taxon>Chordata</taxon>
        <taxon>Cephalochordata</taxon>
        <taxon>Leptocardii</taxon>
        <taxon>Amphioxiformes</taxon>
        <taxon>Branchiostomatidae</taxon>
        <taxon>Branchiostoma</taxon>
    </lineage>
</organism>
<keyword evidence="2" id="KW-1185">Reference proteome</keyword>
<sequence length="151" mass="16975">MQIYSSFTNDELHTIQVSEEEVLTVLQGLHPNKAPGPDGITNRLLKEGAPVISASLCQLFNFSLASGQFQTEWKQFNVSPVYKKGDRTNPSNDRPISLLPTVTKVLERLVHNRLYSYLTVNNLLNVNQSGFKIGDGTVLQLLRLVDDWAKY</sequence>
<dbReference type="PANTHER" id="PTHR47510">
    <property type="entry name" value="REVERSE TRANSCRIPTASE DOMAIN-CONTAINING PROTEIN"/>
    <property type="match status" value="1"/>
</dbReference>
<protein>
    <submittedName>
        <fullName evidence="1">Hypp6192 protein</fullName>
    </submittedName>
</protein>
<dbReference type="EMBL" id="OV696696">
    <property type="protein sequence ID" value="CAH1240911.1"/>
    <property type="molecule type" value="Genomic_DNA"/>
</dbReference>
<dbReference type="PANTHER" id="PTHR47510:SF3">
    <property type="entry name" value="ENDO_EXONUCLEASE_PHOSPHATASE DOMAIN-CONTAINING PROTEIN"/>
    <property type="match status" value="1"/>
</dbReference>
<evidence type="ECO:0000313" key="1">
    <source>
        <dbReference type="EMBL" id="CAH1240911.1"/>
    </source>
</evidence>
<gene>
    <name evidence="1" type="primary">Hypp6192</name>
    <name evidence="1" type="ORF">BLAG_LOCUS4726</name>
</gene>
<dbReference type="Proteomes" id="UP000838412">
    <property type="component" value="Chromosome 11"/>
</dbReference>
<proteinExistence type="predicted"/>
<dbReference type="OrthoDB" id="407509at2759"/>
<evidence type="ECO:0000313" key="2">
    <source>
        <dbReference type="Proteomes" id="UP000838412"/>
    </source>
</evidence>